<evidence type="ECO:0000256" key="3">
    <source>
        <dbReference type="ARBA" id="ARBA00022989"/>
    </source>
</evidence>
<keyword evidence="3 6" id="KW-1133">Transmembrane helix</keyword>
<evidence type="ECO:0000256" key="5">
    <source>
        <dbReference type="ARBA" id="ARBA00023180"/>
    </source>
</evidence>
<gene>
    <name evidence="9" type="ORF">ALC56_13264</name>
</gene>
<evidence type="ECO:0000313" key="10">
    <source>
        <dbReference type="Proteomes" id="UP000078541"/>
    </source>
</evidence>
<evidence type="ECO:0000259" key="7">
    <source>
        <dbReference type="Pfam" id="PF10192"/>
    </source>
</evidence>
<keyword evidence="2 6" id="KW-0812">Transmembrane</keyword>
<feature type="domain" description="GPR180-like N-terminal" evidence="8">
    <location>
        <begin position="43"/>
        <end position="172"/>
    </location>
</feature>
<dbReference type="Pfam" id="PF21892">
    <property type="entry name" value="TMEM145_N"/>
    <property type="match status" value="1"/>
</dbReference>
<dbReference type="GO" id="GO:0019236">
    <property type="term" value="P:response to pheromone"/>
    <property type="evidence" value="ECO:0007669"/>
    <property type="project" value="InterPro"/>
</dbReference>
<dbReference type="STRING" id="34720.A0A195EWY3"/>
<dbReference type="EMBL" id="KQ981953">
    <property type="protein sequence ID" value="KYN32407.1"/>
    <property type="molecule type" value="Genomic_DNA"/>
</dbReference>
<evidence type="ECO:0000256" key="2">
    <source>
        <dbReference type="ARBA" id="ARBA00022692"/>
    </source>
</evidence>
<dbReference type="AlphaFoldDB" id="A0A195EWY3"/>
<organism evidence="9 10">
    <name type="scientific">Trachymyrmex septentrionalis</name>
    <dbReference type="NCBI Taxonomy" id="34720"/>
    <lineage>
        <taxon>Eukaryota</taxon>
        <taxon>Metazoa</taxon>
        <taxon>Ecdysozoa</taxon>
        <taxon>Arthropoda</taxon>
        <taxon>Hexapoda</taxon>
        <taxon>Insecta</taxon>
        <taxon>Pterygota</taxon>
        <taxon>Neoptera</taxon>
        <taxon>Endopterygota</taxon>
        <taxon>Hymenoptera</taxon>
        <taxon>Apocrita</taxon>
        <taxon>Aculeata</taxon>
        <taxon>Formicoidea</taxon>
        <taxon>Formicidae</taxon>
        <taxon>Myrmicinae</taxon>
        <taxon>Trachymyrmex</taxon>
    </lineage>
</organism>
<keyword evidence="4 6" id="KW-0472">Membrane</keyword>
<comment type="subcellular location">
    <subcellularLocation>
        <location evidence="1">Membrane</location>
        <topology evidence="1">Multi-pass membrane protein</topology>
    </subcellularLocation>
</comment>
<protein>
    <submittedName>
        <fullName evidence="9">Uncharacterized protein</fullName>
    </submittedName>
</protein>
<dbReference type="GO" id="GO:0016020">
    <property type="term" value="C:membrane"/>
    <property type="evidence" value="ECO:0007669"/>
    <property type="project" value="UniProtKB-SubCell"/>
</dbReference>
<dbReference type="PANTHER" id="PTHR23252:SF24">
    <property type="entry name" value="TRANSMEMBRANE PROTEIN 145"/>
    <property type="match status" value="1"/>
</dbReference>
<accession>A0A195EWY3</accession>
<dbReference type="PANTHER" id="PTHR23252">
    <property type="entry name" value="INTIMAL THICKNESS RECEPTOR-RELATED"/>
    <property type="match status" value="1"/>
</dbReference>
<evidence type="ECO:0000256" key="4">
    <source>
        <dbReference type="ARBA" id="ARBA00023136"/>
    </source>
</evidence>
<evidence type="ECO:0000259" key="8">
    <source>
        <dbReference type="Pfam" id="PF21892"/>
    </source>
</evidence>
<name>A0A195EWY3_9HYME</name>
<proteinExistence type="predicted"/>
<dbReference type="InterPro" id="IPR047831">
    <property type="entry name" value="GPR180/TMEM145"/>
</dbReference>
<feature type="domain" description="GPR180/TMEM145 transmembrane" evidence="7">
    <location>
        <begin position="310"/>
        <end position="363"/>
    </location>
</feature>
<evidence type="ECO:0000313" key="9">
    <source>
        <dbReference type="EMBL" id="KYN32407.1"/>
    </source>
</evidence>
<dbReference type="GO" id="GO:0007186">
    <property type="term" value="P:G protein-coupled receptor signaling pathway"/>
    <property type="evidence" value="ECO:0007669"/>
    <property type="project" value="InterPro"/>
</dbReference>
<keyword evidence="10" id="KW-1185">Reference proteome</keyword>
<dbReference type="InterPro" id="IPR053880">
    <property type="entry name" value="GPR180-like_N"/>
</dbReference>
<feature type="transmembrane region" description="Helical" evidence="6">
    <location>
        <begin position="265"/>
        <end position="281"/>
    </location>
</feature>
<dbReference type="Pfam" id="PF10192">
    <property type="entry name" value="GPR180-TMEM145_TM"/>
    <property type="match status" value="1"/>
</dbReference>
<dbReference type="Proteomes" id="UP000078541">
    <property type="component" value="Unassembled WGS sequence"/>
</dbReference>
<evidence type="ECO:0000256" key="1">
    <source>
        <dbReference type="ARBA" id="ARBA00004141"/>
    </source>
</evidence>
<dbReference type="InterPro" id="IPR019336">
    <property type="entry name" value="GPR180/TMEM145_TM"/>
</dbReference>
<evidence type="ECO:0000256" key="6">
    <source>
        <dbReference type="SAM" id="Phobius"/>
    </source>
</evidence>
<reference evidence="9 10" key="1">
    <citation type="submission" date="2016-03" db="EMBL/GenBank/DDBJ databases">
        <title>Trachymyrmex septentrionalis WGS genome.</title>
        <authorList>
            <person name="Nygaard S."/>
            <person name="Hu H."/>
            <person name="Boomsma J."/>
            <person name="Zhang G."/>
        </authorList>
    </citation>
    <scope>NUCLEOTIDE SEQUENCE [LARGE SCALE GENOMIC DNA]</scope>
    <source>
        <strain evidence="9">Tsep2-gDNA-1</strain>
        <tissue evidence="9">Whole body</tissue>
    </source>
</reference>
<feature type="transmembrane region" description="Helical" evidence="6">
    <location>
        <begin position="346"/>
        <end position="366"/>
    </location>
</feature>
<sequence length="424" mass="47455">MCGGTLVARASRTRNSVKLGFLLLLFSIAHLPLVRYADAKLLQGNLITSRNWVFLARFCFLTEIGTFQFHFQLGGEERNLNLLLYYDGGHQWPAVYPSNKTCQEKESVLSLESGQIIPLNTSTRTSFASGCVEGDDGIVRCASQRKFISARPRWWYIVLADCSSTKGLNVTYLISLTNAQPGTFWKEHFSADEFCKHTATADTNRLLVYDIPHSESLHSAAIALQKAVAYILQTVHSLPAVSITGRASALNAYLLGQLLEACSETLYTILMLLLALGYTVTKSVLTASQIRWLILFVSITGLCQIKLHVKLHFYSSLLFLGSVWFLFHPLTILINTKFVDDWVRESVAKGSSLFIVFLGHILFLYVTRPSVNNKRFPFHIRTFQVVPIGGYGQDHSYEPARRAATAFTITRSPACVNRPQSNLE</sequence>
<feature type="transmembrane region" description="Helical" evidence="6">
    <location>
        <begin position="313"/>
        <end position="334"/>
    </location>
</feature>
<keyword evidence="5" id="KW-0325">Glycoprotein</keyword>